<evidence type="ECO:0000313" key="5">
    <source>
        <dbReference type="Proteomes" id="UP000219338"/>
    </source>
</evidence>
<sequence length="317" mass="34824">MLPALSSSSSSLWRKVSMRPLAFEVYTDFSLVDATGPIVVFQYFRGNLWSADSSGVKLMVLSLALLATTHIVTFIAWAYEDLITRFGDLVALDNMPRTALVQLLAIYMVSFVSQIFFTSRIYYLTHNWFLAGPVGILALTNIGAGLAQTTLAGIGGTFSNLIHTEKVTSLQSASTAACDMAITVILCWIFHTKRTGIKSTDNLLDNLIILAINRGAITSLAALLNLILFVWRPEAMIFMIPLLPSCQFYVLSVVGSLNYRRSMREKSGSSHEVPLEPISASQHNSAAVRVTTSVVTWKDGTRSSDKDSERKYHADAV</sequence>
<dbReference type="PANTHER" id="PTHR40465">
    <property type="entry name" value="CHROMOSOME 1, WHOLE GENOME SHOTGUN SEQUENCE"/>
    <property type="match status" value="1"/>
</dbReference>
<evidence type="ECO:0000313" key="4">
    <source>
        <dbReference type="EMBL" id="SJL13267.1"/>
    </source>
</evidence>
<organism evidence="4 5">
    <name type="scientific">Armillaria ostoyae</name>
    <name type="common">Armillaria root rot fungus</name>
    <dbReference type="NCBI Taxonomy" id="47428"/>
    <lineage>
        <taxon>Eukaryota</taxon>
        <taxon>Fungi</taxon>
        <taxon>Dikarya</taxon>
        <taxon>Basidiomycota</taxon>
        <taxon>Agaricomycotina</taxon>
        <taxon>Agaricomycetes</taxon>
        <taxon>Agaricomycetidae</taxon>
        <taxon>Agaricales</taxon>
        <taxon>Marasmiineae</taxon>
        <taxon>Physalacriaceae</taxon>
        <taxon>Armillaria</taxon>
    </lineage>
</organism>
<dbReference type="AlphaFoldDB" id="A0A284RWZ6"/>
<accession>A0A284RWZ6</accession>
<dbReference type="InterPro" id="IPR045339">
    <property type="entry name" value="DUF6534"/>
</dbReference>
<keyword evidence="2" id="KW-1133">Transmembrane helix</keyword>
<dbReference type="Proteomes" id="UP000219338">
    <property type="component" value="Unassembled WGS sequence"/>
</dbReference>
<keyword evidence="2" id="KW-0812">Transmembrane</keyword>
<feature type="transmembrane region" description="Helical" evidence="2">
    <location>
        <begin position="20"/>
        <end position="44"/>
    </location>
</feature>
<keyword evidence="5" id="KW-1185">Reference proteome</keyword>
<keyword evidence="2" id="KW-0472">Membrane</keyword>
<dbReference type="OrthoDB" id="3053610at2759"/>
<dbReference type="EMBL" id="FUEG01000019">
    <property type="protein sequence ID" value="SJL13267.1"/>
    <property type="molecule type" value="Genomic_DNA"/>
</dbReference>
<name>A0A284RWZ6_ARMOS</name>
<evidence type="ECO:0000259" key="3">
    <source>
        <dbReference type="Pfam" id="PF20152"/>
    </source>
</evidence>
<feature type="domain" description="DUF6534" evidence="3">
    <location>
        <begin position="175"/>
        <end position="262"/>
    </location>
</feature>
<proteinExistence type="predicted"/>
<feature type="compositionally biased region" description="Basic and acidic residues" evidence="1">
    <location>
        <begin position="299"/>
        <end position="317"/>
    </location>
</feature>
<feature type="transmembrane region" description="Helical" evidence="2">
    <location>
        <begin position="171"/>
        <end position="191"/>
    </location>
</feature>
<gene>
    <name evidence="4" type="ORF">ARMOST_16706</name>
</gene>
<protein>
    <recommendedName>
        <fullName evidence="3">DUF6534 domain-containing protein</fullName>
    </recommendedName>
</protein>
<evidence type="ECO:0000256" key="2">
    <source>
        <dbReference type="SAM" id="Phobius"/>
    </source>
</evidence>
<dbReference type="PANTHER" id="PTHR40465:SF1">
    <property type="entry name" value="DUF6534 DOMAIN-CONTAINING PROTEIN"/>
    <property type="match status" value="1"/>
</dbReference>
<feature type="transmembrane region" description="Helical" evidence="2">
    <location>
        <begin position="203"/>
        <end position="231"/>
    </location>
</feature>
<feature type="transmembrane region" description="Helical" evidence="2">
    <location>
        <begin position="56"/>
        <end position="79"/>
    </location>
</feature>
<feature type="region of interest" description="Disordered" evidence="1">
    <location>
        <begin position="298"/>
        <end position="317"/>
    </location>
</feature>
<evidence type="ECO:0000256" key="1">
    <source>
        <dbReference type="SAM" id="MobiDB-lite"/>
    </source>
</evidence>
<dbReference type="Pfam" id="PF20152">
    <property type="entry name" value="DUF6534"/>
    <property type="match status" value="1"/>
</dbReference>
<feature type="transmembrane region" description="Helical" evidence="2">
    <location>
        <begin position="129"/>
        <end position="151"/>
    </location>
</feature>
<reference evidence="5" key="1">
    <citation type="journal article" date="2017" name="Nat. Ecol. Evol.">
        <title>Genome expansion and lineage-specific genetic innovations in the forest pathogenic fungi Armillaria.</title>
        <authorList>
            <person name="Sipos G."/>
            <person name="Prasanna A.N."/>
            <person name="Walter M.C."/>
            <person name="O'Connor E."/>
            <person name="Balint B."/>
            <person name="Krizsan K."/>
            <person name="Kiss B."/>
            <person name="Hess J."/>
            <person name="Varga T."/>
            <person name="Slot J."/>
            <person name="Riley R."/>
            <person name="Boka B."/>
            <person name="Rigling D."/>
            <person name="Barry K."/>
            <person name="Lee J."/>
            <person name="Mihaltcheva S."/>
            <person name="LaButti K."/>
            <person name="Lipzen A."/>
            <person name="Waldron R."/>
            <person name="Moloney N.M."/>
            <person name="Sperisen C."/>
            <person name="Kredics L."/>
            <person name="Vagvoelgyi C."/>
            <person name="Patrignani A."/>
            <person name="Fitzpatrick D."/>
            <person name="Nagy I."/>
            <person name="Doyle S."/>
            <person name="Anderson J.B."/>
            <person name="Grigoriev I.V."/>
            <person name="Gueldener U."/>
            <person name="Muensterkoetter M."/>
            <person name="Nagy L.G."/>
        </authorList>
    </citation>
    <scope>NUCLEOTIDE SEQUENCE [LARGE SCALE GENOMIC DNA]</scope>
    <source>
        <strain evidence="5">C18/9</strain>
    </source>
</reference>
<feature type="transmembrane region" description="Helical" evidence="2">
    <location>
        <begin position="237"/>
        <end position="259"/>
    </location>
</feature>
<feature type="transmembrane region" description="Helical" evidence="2">
    <location>
        <begin position="99"/>
        <end position="117"/>
    </location>
</feature>